<keyword evidence="8" id="KW-0418">Kinase</keyword>
<dbReference type="PROSITE" id="PS50112">
    <property type="entry name" value="PAS"/>
    <property type="match status" value="1"/>
</dbReference>
<evidence type="ECO:0000256" key="7">
    <source>
        <dbReference type="ARBA" id="ARBA00022741"/>
    </source>
</evidence>
<dbReference type="InterPro" id="IPR036097">
    <property type="entry name" value="HisK_dim/P_sf"/>
</dbReference>
<dbReference type="Gene3D" id="3.30.565.10">
    <property type="entry name" value="Histidine kinase-like ATPase, C-terminal domain"/>
    <property type="match status" value="1"/>
</dbReference>
<dbReference type="GO" id="GO:0030295">
    <property type="term" value="F:protein kinase activator activity"/>
    <property type="evidence" value="ECO:0007669"/>
    <property type="project" value="TreeGrafter"/>
</dbReference>
<comment type="caution">
    <text evidence="16">The sequence shown here is derived from an EMBL/GenBank/DDBJ whole genome shotgun (WGS) entry which is preliminary data.</text>
</comment>
<evidence type="ECO:0000313" key="17">
    <source>
        <dbReference type="Proteomes" id="UP000176504"/>
    </source>
</evidence>
<keyword evidence="13" id="KW-0175">Coiled coil</keyword>
<keyword evidence="6" id="KW-0812">Transmembrane</keyword>
<gene>
    <name evidence="16" type="ORF">A3A78_03705</name>
</gene>
<dbReference type="InterPro" id="IPR005467">
    <property type="entry name" value="His_kinase_dom"/>
</dbReference>
<dbReference type="InterPro" id="IPR003594">
    <property type="entry name" value="HATPase_dom"/>
</dbReference>
<sequence>MKPSVVVDTIPTLVNLVLDDYVKVCSLKLGSKILETISVNSQKVEDVKSLSDEGKYAYLLALFNKSKEVFGPKVAGRDLEKSVKGVMSRFGVTKGYLDLLAVLPEGVLEEEKYTLLQKGELERKIKERTKELEEAKEELSKRISEGSIELETERNKLKLVLYNVFDGIFALDRQSKIIAFNKSMEDLTGFLESEVLGNNVDDYVKFLNADKEALTSDIYYPSLKVIEDKTVYKAENLTLKGKHNKEYHVSLVSSAIAEGGPSNVGCIVTIHDVTTQKELEVMKLDFVSIAAHELRTPLTSLRGYLTLLLEANEAKKMLSEEELVYLERCYLSSNQLFSLVENLLNVSRIERGNVQLNREIVEWSPLVSQIIQSFGSLAKERRVKLTYTPISTSTKVNVDPIMIGEVLSNLLDNAIRYTPSGGSVHVFLEPSDRFIITHVKDTGQGIPKESLPHLFTKFYRVSGVLEQGSKGTGLGLYISKEIVKLHGGEISVASELDKGSTFSFTVPKA</sequence>
<dbReference type="SMART" id="SM00387">
    <property type="entry name" value="HATPase_c"/>
    <property type="match status" value="1"/>
</dbReference>
<evidence type="ECO:0000256" key="12">
    <source>
        <dbReference type="ARBA" id="ARBA00023136"/>
    </source>
</evidence>
<dbReference type="Pfam" id="PF00989">
    <property type="entry name" value="PAS"/>
    <property type="match status" value="1"/>
</dbReference>
<evidence type="ECO:0000256" key="13">
    <source>
        <dbReference type="SAM" id="Coils"/>
    </source>
</evidence>
<dbReference type="CDD" id="cd00082">
    <property type="entry name" value="HisKA"/>
    <property type="match status" value="1"/>
</dbReference>
<dbReference type="PROSITE" id="PS50109">
    <property type="entry name" value="HIS_KIN"/>
    <property type="match status" value="1"/>
</dbReference>
<dbReference type="InterPro" id="IPR050351">
    <property type="entry name" value="BphY/WalK/GraS-like"/>
</dbReference>
<keyword evidence="4" id="KW-0597">Phosphoprotein</keyword>
<comment type="catalytic activity">
    <reaction evidence="1">
        <text>ATP + protein L-histidine = ADP + protein N-phospho-L-histidine.</text>
        <dbReference type="EC" id="2.7.13.3"/>
    </reaction>
</comment>
<dbReference type="InterPro" id="IPR003661">
    <property type="entry name" value="HisK_dim/P_dom"/>
</dbReference>
<dbReference type="PANTHER" id="PTHR42878">
    <property type="entry name" value="TWO-COMPONENT HISTIDINE KINASE"/>
    <property type="match status" value="1"/>
</dbReference>
<organism evidence="16 17">
    <name type="scientific">candidate division WWE3 bacterium RIFCSPLOWO2_01_FULL_41_18</name>
    <dbReference type="NCBI Taxonomy" id="1802625"/>
    <lineage>
        <taxon>Bacteria</taxon>
        <taxon>Katanobacteria</taxon>
    </lineage>
</organism>
<keyword evidence="7" id="KW-0547">Nucleotide-binding</keyword>
<dbReference type="CDD" id="cd00130">
    <property type="entry name" value="PAS"/>
    <property type="match status" value="1"/>
</dbReference>
<dbReference type="FunFam" id="3.30.565.10:FF:000006">
    <property type="entry name" value="Sensor histidine kinase WalK"/>
    <property type="match status" value="1"/>
</dbReference>
<evidence type="ECO:0000256" key="11">
    <source>
        <dbReference type="ARBA" id="ARBA00023012"/>
    </source>
</evidence>
<evidence type="ECO:0000259" key="15">
    <source>
        <dbReference type="PROSITE" id="PS50112"/>
    </source>
</evidence>
<reference evidence="16 17" key="1">
    <citation type="journal article" date="2016" name="Nat. Commun.">
        <title>Thousands of microbial genomes shed light on interconnected biogeochemical processes in an aquifer system.</title>
        <authorList>
            <person name="Anantharaman K."/>
            <person name="Brown C.T."/>
            <person name="Hug L.A."/>
            <person name="Sharon I."/>
            <person name="Castelle C.J."/>
            <person name="Probst A.J."/>
            <person name="Thomas B.C."/>
            <person name="Singh A."/>
            <person name="Wilkins M.J."/>
            <person name="Karaoz U."/>
            <person name="Brodie E.L."/>
            <person name="Williams K.H."/>
            <person name="Hubbard S.S."/>
            <person name="Banfield J.F."/>
        </authorList>
    </citation>
    <scope>NUCLEOTIDE SEQUENCE [LARGE SCALE GENOMIC DNA]</scope>
</reference>
<dbReference type="InterPro" id="IPR035965">
    <property type="entry name" value="PAS-like_dom_sf"/>
</dbReference>
<dbReference type="SUPFAM" id="SSF55785">
    <property type="entry name" value="PYP-like sensor domain (PAS domain)"/>
    <property type="match status" value="1"/>
</dbReference>
<evidence type="ECO:0000256" key="9">
    <source>
        <dbReference type="ARBA" id="ARBA00022840"/>
    </source>
</evidence>
<keyword evidence="5" id="KW-0808">Transferase</keyword>
<dbReference type="GO" id="GO:0000155">
    <property type="term" value="F:phosphorelay sensor kinase activity"/>
    <property type="evidence" value="ECO:0007669"/>
    <property type="project" value="InterPro"/>
</dbReference>
<dbReference type="PRINTS" id="PR00344">
    <property type="entry name" value="BCTRLSENSOR"/>
</dbReference>
<evidence type="ECO:0000256" key="3">
    <source>
        <dbReference type="ARBA" id="ARBA00012438"/>
    </source>
</evidence>
<evidence type="ECO:0000256" key="5">
    <source>
        <dbReference type="ARBA" id="ARBA00022679"/>
    </source>
</evidence>
<evidence type="ECO:0000256" key="10">
    <source>
        <dbReference type="ARBA" id="ARBA00022989"/>
    </source>
</evidence>
<dbReference type="GO" id="GO:0007234">
    <property type="term" value="P:osmosensory signaling via phosphorelay pathway"/>
    <property type="evidence" value="ECO:0007669"/>
    <property type="project" value="TreeGrafter"/>
</dbReference>
<dbReference type="CDD" id="cd00075">
    <property type="entry name" value="HATPase"/>
    <property type="match status" value="1"/>
</dbReference>
<dbReference type="InterPro" id="IPR000014">
    <property type="entry name" value="PAS"/>
</dbReference>
<keyword evidence="9" id="KW-0067">ATP-binding</keyword>
<name>A0A1F4VD36_UNCKA</name>
<dbReference type="EC" id="2.7.13.3" evidence="3"/>
<protein>
    <recommendedName>
        <fullName evidence="3">histidine kinase</fullName>
        <ecNumber evidence="3">2.7.13.3</ecNumber>
    </recommendedName>
</protein>
<evidence type="ECO:0000256" key="4">
    <source>
        <dbReference type="ARBA" id="ARBA00022553"/>
    </source>
</evidence>
<dbReference type="NCBIfam" id="TIGR00229">
    <property type="entry name" value="sensory_box"/>
    <property type="match status" value="1"/>
</dbReference>
<dbReference type="InterPro" id="IPR036890">
    <property type="entry name" value="HATPase_C_sf"/>
</dbReference>
<dbReference type="SUPFAM" id="SSF55874">
    <property type="entry name" value="ATPase domain of HSP90 chaperone/DNA topoisomerase II/histidine kinase"/>
    <property type="match status" value="1"/>
</dbReference>
<dbReference type="EMBL" id="MEVI01000003">
    <property type="protein sequence ID" value="OGC55057.1"/>
    <property type="molecule type" value="Genomic_DNA"/>
</dbReference>
<dbReference type="InterPro" id="IPR013767">
    <property type="entry name" value="PAS_fold"/>
</dbReference>
<dbReference type="GO" id="GO:0005524">
    <property type="term" value="F:ATP binding"/>
    <property type="evidence" value="ECO:0007669"/>
    <property type="project" value="UniProtKB-KW"/>
</dbReference>
<feature type="domain" description="PAS" evidence="15">
    <location>
        <begin position="153"/>
        <end position="210"/>
    </location>
</feature>
<keyword evidence="12" id="KW-0472">Membrane</keyword>
<evidence type="ECO:0000256" key="1">
    <source>
        <dbReference type="ARBA" id="ARBA00000085"/>
    </source>
</evidence>
<dbReference type="GO" id="GO:0000156">
    <property type="term" value="F:phosphorelay response regulator activity"/>
    <property type="evidence" value="ECO:0007669"/>
    <property type="project" value="TreeGrafter"/>
</dbReference>
<evidence type="ECO:0000256" key="8">
    <source>
        <dbReference type="ARBA" id="ARBA00022777"/>
    </source>
</evidence>
<evidence type="ECO:0000313" key="16">
    <source>
        <dbReference type="EMBL" id="OGC55057.1"/>
    </source>
</evidence>
<dbReference type="SMART" id="SM00388">
    <property type="entry name" value="HisKA"/>
    <property type="match status" value="1"/>
</dbReference>
<dbReference type="GO" id="GO:0016020">
    <property type="term" value="C:membrane"/>
    <property type="evidence" value="ECO:0007669"/>
    <property type="project" value="UniProtKB-SubCell"/>
</dbReference>
<dbReference type="SUPFAM" id="SSF47384">
    <property type="entry name" value="Homodimeric domain of signal transducing histidine kinase"/>
    <property type="match status" value="1"/>
</dbReference>
<dbReference type="Pfam" id="PF02518">
    <property type="entry name" value="HATPase_c"/>
    <property type="match status" value="1"/>
</dbReference>
<dbReference type="Gene3D" id="3.30.450.20">
    <property type="entry name" value="PAS domain"/>
    <property type="match status" value="1"/>
</dbReference>
<keyword evidence="10" id="KW-1133">Transmembrane helix</keyword>
<accession>A0A1F4VD36</accession>
<evidence type="ECO:0000256" key="2">
    <source>
        <dbReference type="ARBA" id="ARBA00004141"/>
    </source>
</evidence>
<feature type="domain" description="Histidine kinase" evidence="14">
    <location>
        <begin position="289"/>
        <end position="509"/>
    </location>
</feature>
<keyword evidence="11" id="KW-0902">Two-component regulatory system</keyword>
<comment type="subcellular location">
    <subcellularLocation>
        <location evidence="2">Membrane</location>
        <topology evidence="2">Multi-pass membrane protein</topology>
    </subcellularLocation>
</comment>
<dbReference type="Gene3D" id="1.10.287.130">
    <property type="match status" value="1"/>
</dbReference>
<dbReference type="InterPro" id="IPR004358">
    <property type="entry name" value="Sig_transdc_His_kin-like_C"/>
</dbReference>
<proteinExistence type="predicted"/>
<dbReference type="Pfam" id="PF00512">
    <property type="entry name" value="HisKA"/>
    <property type="match status" value="1"/>
</dbReference>
<evidence type="ECO:0000256" key="6">
    <source>
        <dbReference type="ARBA" id="ARBA00022692"/>
    </source>
</evidence>
<feature type="coiled-coil region" evidence="13">
    <location>
        <begin position="118"/>
        <end position="156"/>
    </location>
</feature>
<dbReference type="AlphaFoldDB" id="A0A1F4VD36"/>
<dbReference type="PANTHER" id="PTHR42878:SF7">
    <property type="entry name" value="SENSOR HISTIDINE KINASE GLRK"/>
    <property type="match status" value="1"/>
</dbReference>
<dbReference type="Proteomes" id="UP000176504">
    <property type="component" value="Unassembled WGS sequence"/>
</dbReference>
<dbReference type="GO" id="GO:0006355">
    <property type="term" value="P:regulation of DNA-templated transcription"/>
    <property type="evidence" value="ECO:0007669"/>
    <property type="project" value="InterPro"/>
</dbReference>
<evidence type="ECO:0000259" key="14">
    <source>
        <dbReference type="PROSITE" id="PS50109"/>
    </source>
</evidence>